<dbReference type="InterPro" id="IPR051448">
    <property type="entry name" value="CdaR-like_regulators"/>
</dbReference>
<dbReference type="RefSeq" id="WP_132335177.1">
    <property type="nucleotide sequence ID" value="NZ_SMJZ01000097.1"/>
</dbReference>
<dbReference type="Pfam" id="PF14361">
    <property type="entry name" value="RsbRD_N"/>
    <property type="match status" value="1"/>
</dbReference>
<feature type="domain" description="RsbT co-antagonist protein RsbRD N-terminal" evidence="3">
    <location>
        <begin position="25"/>
        <end position="145"/>
    </location>
</feature>
<dbReference type="Proteomes" id="UP000295157">
    <property type="component" value="Unassembled WGS sequence"/>
</dbReference>
<accession>A0A4R4N9X6</accession>
<comment type="caution">
    <text evidence="5">The sequence shown here is derived from an EMBL/GenBank/DDBJ whole genome shotgun (WGS) entry which is preliminary data.</text>
</comment>
<dbReference type="Pfam" id="PF13556">
    <property type="entry name" value="HTH_30"/>
    <property type="match status" value="1"/>
</dbReference>
<reference evidence="5 6" key="1">
    <citation type="submission" date="2019-02" db="EMBL/GenBank/DDBJ databases">
        <title>Draft genome sequences of novel Actinobacteria.</title>
        <authorList>
            <person name="Sahin N."/>
            <person name="Ay H."/>
            <person name="Saygin H."/>
        </authorList>
    </citation>
    <scope>NUCLEOTIDE SEQUENCE [LARGE SCALE GENOMIC DNA]</scope>
    <source>
        <strain evidence="5 6">KC201</strain>
    </source>
</reference>
<evidence type="ECO:0000259" key="3">
    <source>
        <dbReference type="Pfam" id="PF14361"/>
    </source>
</evidence>
<dbReference type="PANTHER" id="PTHR33744">
    <property type="entry name" value="CARBOHYDRATE DIACID REGULATOR"/>
    <property type="match status" value="1"/>
</dbReference>
<keyword evidence="6" id="KW-1185">Reference proteome</keyword>
<protein>
    <submittedName>
        <fullName evidence="5">PucR family transcriptional regulator</fullName>
    </submittedName>
</protein>
<dbReference type="PANTHER" id="PTHR33744:SF1">
    <property type="entry name" value="DNA-BINDING TRANSCRIPTIONAL ACTIVATOR ADER"/>
    <property type="match status" value="1"/>
</dbReference>
<proteinExistence type="inferred from homology"/>
<dbReference type="Gene3D" id="1.10.10.2840">
    <property type="entry name" value="PucR C-terminal helix-turn-helix domain"/>
    <property type="match status" value="1"/>
</dbReference>
<feature type="domain" description="CdaR GGDEF-like" evidence="4">
    <location>
        <begin position="161"/>
        <end position="276"/>
    </location>
</feature>
<evidence type="ECO:0000313" key="5">
    <source>
        <dbReference type="EMBL" id="TDC04070.1"/>
    </source>
</evidence>
<dbReference type="AlphaFoldDB" id="A0A4R4N9X6"/>
<dbReference type="OrthoDB" id="8026818at2"/>
<evidence type="ECO:0000259" key="2">
    <source>
        <dbReference type="Pfam" id="PF13556"/>
    </source>
</evidence>
<gene>
    <name evidence="5" type="ORF">E1267_24065</name>
</gene>
<sequence length="396" mass="43349">MTVTTVTQQRRGAQLAAPDELAALATKIAAEADGTSGELLDGYLQTLAEVSVSRRPPSDDELRQWRDIGARAADLGVPMRSLINLYLRATWQAWPHLPGVRGPDATDRLCPIGESIMRTADTAVMTLAEGYEEVQRWIVRREESLRREFIDDLFDGRDIGGLAERAERYGLHLGWAHVVAAARGAEPFVDGGLIARQVETALRPHFGIRDALVGTKDGLLVCLAPQQHRAVLDEFVRQLSLALGADTSWRVGIGRPQSGAGGVVRSFEQARGALEIGSRLGLPEQVLRARELLVYQVLRRDTAALSELVTEVLEPLRTTRMGAEPLLDTLSAYFDSGSVATVAAQRLHVSVRTVTYRLRRIRDLTGYAADDPRQAFALHVAVLGAQLIGWPNQESS</sequence>
<dbReference type="InterPro" id="IPR042070">
    <property type="entry name" value="PucR_C-HTH_sf"/>
</dbReference>
<dbReference type="InterPro" id="IPR041522">
    <property type="entry name" value="CdaR_GGDEF"/>
</dbReference>
<dbReference type="InterPro" id="IPR025751">
    <property type="entry name" value="RsbRD_N_dom"/>
</dbReference>
<name>A0A4R4N9X6_9ACTN</name>
<evidence type="ECO:0000256" key="1">
    <source>
        <dbReference type="ARBA" id="ARBA00006754"/>
    </source>
</evidence>
<organism evidence="5 6">
    <name type="scientific">Nonomuraea longispora</name>
    <dbReference type="NCBI Taxonomy" id="1848320"/>
    <lineage>
        <taxon>Bacteria</taxon>
        <taxon>Bacillati</taxon>
        <taxon>Actinomycetota</taxon>
        <taxon>Actinomycetes</taxon>
        <taxon>Streptosporangiales</taxon>
        <taxon>Streptosporangiaceae</taxon>
        <taxon>Nonomuraea</taxon>
    </lineage>
</organism>
<evidence type="ECO:0000313" key="6">
    <source>
        <dbReference type="Proteomes" id="UP000295157"/>
    </source>
</evidence>
<feature type="domain" description="PucR C-terminal helix-turn-helix" evidence="2">
    <location>
        <begin position="326"/>
        <end position="382"/>
    </location>
</feature>
<evidence type="ECO:0000259" key="4">
    <source>
        <dbReference type="Pfam" id="PF17853"/>
    </source>
</evidence>
<comment type="similarity">
    <text evidence="1">Belongs to the CdaR family.</text>
</comment>
<dbReference type="Pfam" id="PF17853">
    <property type="entry name" value="GGDEF_2"/>
    <property type="match status" value="1"/>
</dbReference>
<dbReference type="EMBL" id="SMJZ01000097">
    <property type="protein sequence ID" value="TDC04070.1"/>
    <property type="molecule type" value="Genomic_DNA"/>
</dbReference>
<dbReference type="InterPro" id="IPR025736">
    <property type="entry name" value="PucR_C-HTH_dom"/>
</dbReference>